<accession>A0A8K0WNZ3</accession>
<dbReference type="OrthoDB" id="2100128at2759"/>
<protein>
    <recommendedName>
        <fullName evidence="4">CSN8/PSMD8/EIF3K domain-containing protein</fullName>
    </recommendedName>
</protein>
<sequence>MPSRGGRGGRAPSKSWGRLKPVEQDPLEAIGLPSKGDTRLLNHEAQRKYYVKIIERYLAFCTDAGEREELLRRCASLELDTGTAQPGSGAAPAPTRDKDISDVLMALRKLREGLVASKRHDEFTVQVYLFCIRVSIMAKQPEAYHPAILRLIRWIHPRCPLTAIELQEVVGYLVLDAACRRGQLAEAFEIRREFQLQNDKINMALKALVHDNYVMFEKMRRVLPGHCARIMEYARKEVRLQTLKCFGRTYMSVELDFLEAATDSAWEDLTKRDGVGWELDGSRVVIRKVKAR</sequence>
<evidence type="ECO:0000313" key="2">
    <source>
        <dbReference type="EMBL" id="KAH7310416.1"/>
    </source>
</evidence>
<gene>
    <name evidence="2" type="ORF">B0I35DRAFT_73101</name>
</gene>
<evidence type="ECO:0008006" key="4">
    <source>
        <dbReference type="Google" id="ProtNLM"/>
    </source>
</evidence>
<feature type="region of interest" description="Disordered" evidence="1">
    <location>
        <begin position="1"/>
        <end position="22"/>
    </location>
</feature>
<proteinExistence type="predicted"/>
<name>A0A8K0WNZ3_9HYPO</name>
<reference evidence="2" key="1">
    <citation type="journal article" date="2021" name="Nat. Commun.">
        <title>Genetic determinants of endophytism in the Arabidopsis root mycobiome.</title>
        <authorList>
            <person name="Mesny F."/>
            <person name="Miyauchi S."/>
            <person name="Thiergart T."/>
            <person name="Pickel B."/>
            <person name="Atanasova L."/>
            <person name="Karlsson M."/>
            <person name="Huettel B."/>
            <person name="Barry K.W."/>
            <person name="Haridas S."/>
            <person name="Chen C."/>
            <person name="Bauer D."/>
            <person name="Andreopoulos W."/>
            <person name="Pangilinan J."/>
            <person name="LaButti K."/>
            <person name="Riley R."/>
            <person name="Lipzen A."/>
            <person name="Clum A."/>
            <person name="Drula E."/>
            <person name="Henrissat B."/>
            <person name="Kohler A."/>
            <person name="Grigoriev I.V."/>
            <person name="Martin F.M."/>
            <person name="Hacquard S."/>
        </authorList>
    </citation>
    <scope>NUCLEOTIDE SEQUENCE</scope>
    <source>
        <strain evidence="2">MPI-CAGE-CH-0235</strain>
    </source>
</reference>
<dbReference type="PANTHER" id="PTHR39398:SF1">
    <property type="entry name" value="CSN8_PSMD8_EIF3K DOMAIN-CONTAINING PROTEIN"/>
    <property type="match status" value="1"/>
</dbReference>
<evidence type="ECO:0000313" key="3">
    <source>
        <dbReference type="Proteomes" id="UP000813444"/>
    </source>
</evidence>
<keyword evidence="3" id="KW-1185">Reference proteome</keyword>
<dbReference type="Proteomes" id="UP000813444">
    <property type="component" value="Unassembled WGS sequence"/>
</dbReference>
<organism evidence="2 3">
    <name type="scientific">Stachybotrys elegans</name>
    <dbReference type="NCBI Taxonomy" id="80388"/>
    <lineage>
        <taxon>Eukaryota</taxon>
        <taxon>Fungi</taxon>
        <taxon>Dikarya</taxon>
        <taxon>Ascomycota</taxon>
        <taxon>Pezizomycotina</taxon>
        <taxon>Sordariomycetes</taxon>
        <taxon>Hypocreomycetidae</taxon>
        <taxon>Hypocreales</taxon>
        <taxon>Stachybotryaceae</taxon>
        <taxon>Stachybotrys</taxon>
    </lineage>
</organism>
<dbReference type="EMBL" id="JAGPNK010000012">
    <property type="protein sequence ID" value="KAH7310416.1"/>
    <property type="molecule type" value="Genomic_DNA"/>
</dbReference>
<dbReference type="PANTHER" id="PTHR39398">
    <property type="entry name" value="YALI0F14311P"/>
    <property type="match status" value="1"/>
</dbReference>
<evidence type="ECO:0000256" key="1">
    <source>
        <dbReference type="SAM" id="MobiDB-lite"/>
    </source>
</evidence>
<comment type="caution">
    <text evidence="2">The sequence shown here is derived from an EMBL/GenBank/DDBJ whole genome shotgun (WGS) entry which is preliminary data.</text>
</comment>
<dbReference type="AlphaFoldDB" id="A0A8K0WNZ3"/>